<evidence type="ECO:0000256" key="7">
    <source>
        <dbReference type="SAM" id="MobiDB-lite"/>
    </source>
</evidence>
<dbReference type="AlphaFoldDB" id="A0A3E1R6P8"/>
<dbReference type="PANTHER" id="PTHR30435">
    <property type="entry name" value="FLAGELLAR PROTEIN"/>
    <property type="match status" value="1"/>
</dbReference>
<evidence type="ECO:0000256" key="3">
    <source>
        <dbReference type="ARBA" id="ARBA00014376"/>
    </source>
</evidence>
<dbReference type="EMBL" id="QFZK01000024">
    <property type="protein sequence ID" value="RFO95045.1"/>
    <property type="molecule type" value="Genomic_DNA"/>
</dbReference>
<dbReference type="InterPro" id="IPR019776">
    <property type="entry name" value="Flagellar_basal_body_rod_CS"/>
</dbReference>
<organism evidence="9 10">
    <name type="scientific">Rhodoferax lacus</name>
    <dbReference type="NCBI Taxonomy" id="2184758"/>
    <lineage>
        <taxon>Bacteria</taxon>
        <taxon>Pseudomonadati</taxon>
        <taxon>Pseudomonadota</taxon>
        <taxon>Betaproteobacteria</taxon>
        <taxon>Burkholderiales</taxon>
        <taxon>Comamonadaceae</taxon>
        <taxon>Rhodoferax</taxon>
    </lineage>
</organism>
<feature type="region of interest" description="Disordered" evidence="7">
    <location>
        <begin position="56"/>
        <end position="77"/>
    </location>
</feature>
<dbReference type="GO" id="GO:0071973">
    <property type="term" value="P:bacterial-type flagellum-dependent cell motility"/>
    <property type="evidence" value="ECO:0007669"/>
    <property type="project" value="InterPro"/>
</dbReference>
<evidence type="ECO:0000256" key="2">
    <source>
        <dbReference type="ARBA" id="ARBA00009677"/>
    </source>
</evidence>
<keyword evidence="9" id="KW-0969">Cilium</keyword>
<proteinExistence type="inferred from homology"/>
<accession>A0A3E1R6P8</accession>
<keyword evidence="9" id="KW-0282">Flagellum</keyword>
<comment type="caution">
    <text evidence="9">The sequence shown here is derived from an EMBL/GenBank/DDBJ whole genome shotgun (WGS) entry which is preliminary data.</text>
</comment>
<evidence type="ECO:0000313" key="9">
    <source>
        <dbReference type="EMBL" id="RFO95045.1"/>
    </source>
</evidence>
<evidence type="ECO:0000313" key="10">
    <source>
        <dbReference type="Proteomes" id="UP000260665"/>
    </source>
</evidence>
<dbReference type="InterPro" id="IPR006300">
    <property type="entry name" value="FlgB"/>
</dbReference>
<evidence type="ECO:0000259" key="8">
    <source>
        <dbReference type="Pfam" id="PF00460"/>
    </source>
</evidence>
<sequence length="148" mass="15533">MFANLTSGLDFQAKALVIRAERQRVIASNIANADTPGYVGRDVNFKEAMNAALGSSSASTPLSLNASSSTTGASNARHIPMQSTLGSLKPDGSPALAYTLQTQPAMDGNSVDLDQERASFVNNAVHYEATLRFINGTSKTILSAIQGQ</sequence>
<keyword evidence="9" id="KW-0966">Cell projection</keyword>
<dbReference type="RefSeq" id="WP_117180046.1">
    <property type="nucleotide sequence ID" value="NZ_QFZK01000024.1"/>
</dbReference>
<dbReference type="GO" id="GO:0030694">
    <property type="term" value="C:bacterial-type flagellum basal body, rod"/>
    <property type="evidence" value="ECO:0007669"/>
    <property type="project" value="InterPro"/>
</dbReference>
<dbReference type="Proteomes" id="UP000260665">
    <property type="component" value="Unassembled WGS sequence"/>
</dbReference>
<comment type="similarity">
    <text evidence="2 6">Belongs to the flagella basal body rod proteins family.</text>
</comment>
<dbReference type="PIRSF" id="PIRSF002889">
    <property type="entry name" value="Rod_FlgB"/>
    <property type="match status" value="1"/>
</dbReference>
<dbReference type="PROSITE" id="PS00588">
    <property type="entry name" value="FLAGELLA_BB_ROD"/>
    <property type="match status" value="1"/>
</dbReference>
<reference evidence="9 10" key="1">
    <citation type="submission" date="2018-05" db="EMBL/GenBank/DDBJ databases">
        <title>Rhodoferax soyangensis sp.nov., isolated from an oligotrophic freshwater lake.</title>
        <authorList>
            <person name="Park M."/>
        </authorList>
    </citation>
    <scope>NUCLEOTIDE SEQUENCE [LARGE SCALE GENOMIC DNA]</scope>
    <source>
        <strain evidence="9 10">IMCC26218</strain>
    </source>
</reference>
<comment type="function">
    <text evidence="5 6">Structural component of flagellum, the bacterial motility apparatus. Part of the rod structure of flagellar basal body.</text>
</comment>
<evidence type="ECO:0000256" key="4">
    <source>
        <dbReference type="ARBA" id="ARBA00023143"/>
    </source>
</evidence>
<comment type="subunit">
    <text evidence="6">The basal body constitutes a major portion of the flagellar organelle and consists of a number of rings mounted on a central rod.</text>
</comment>
<dbReference type="OrthoDB" id="9788334at2"/>
<evidence type="ECO:0000256" key="1">
    <source>
        <dbReference type="ARBA" id="ARBA00004117"/>
    </source>
</evidence>
<keyword evidence="4 6" id="KW-0975">Bacterial flagellum</keyword>
<dbReference type="PANTHER" id="PTHR30435:SF12">
    <property type="entry name" value="FLAGELLAR BASAL BODY ROD PROTEIN FLGB"/>
    <property type="match status" value="1"/>
</dbReference>
<gene>
    <name evidence="9" type="primary">flgB</name>
    <name evidence="9" type="ORF">DIC66_20510</name>
</gene>
<name>A0A3E1R6P8_9BURK</name>
<comment type="subcellular location">
    <subcellularLocation>
        <location evidence="1 6">Bacterial flagellum basal body</location>
    </subcellularLocation>
</comment>
<dbReference type="InterPro" id="IPR001444">
    <property type="entry name" value="Flag_bb_rod_N"/>
</dbReference>
<feature type="domain" description="Flagellar basal body rod protein N-terminal" evidence="8">
    <location>
        <begin position="9"/>
        <end position="38"/>
    </location>
</feature>
<dbReference type="NCBIfam" id="TIGR01396">
    <property type="entry name" value="FlgB"/>
    <property type="match status" value="1"/>
</dbReference>
<keyword evidence="10" id="KW-1185">Reference proteome</keyword>
<dbReference type="Pfam" id="PF00460">
    <property type="entry name" value="Flg_bb_rod"/>
    <property type="match status" value="1"/>
</dbReference>
<evidence type="ECO:0000256" key="6">
    <source>
        <dbReference type="PIRNR" id="PIRNR002889"/>
    </source>
</evidence>
<feature type="compositionally biased region" description="Low complexity" evidence="7">
    <location>
        <begin position="62"/>
        <end position="75"/>
    </location>
</feature>
<protein>
    <recommendedName>
        <fullName evidence="3 6">Flagellar basal body rod protein FlgB</fullName>
    </recommendedName>
</protein>
<evidence type="ECO:0000256" key="5">
    <source>
        <dbReference type="ARBA" id="ARBA00024934"/>
    </source>
</evidence>